<accession>A0AAW2ESJ8</accession>
<proteinExistence type="predicted"/>
<comment type="caution">
    <text evidence="1">The sequence shown here is derived from an EMBL/GenBank/DDBJ whole genome shotgun (WGS) entry which is preliminary data.</text>
</comment>
<reference evidence="1 2" key="1">
    <citation type="submission" date="2023-03" db="EMBL/GenBank/DDBJ databases">
        <title>High recombination rates correlate with genetic variation in Cardiocondyla obscurior ants.</title>
        <authorList>
            <person name="Errbii M."/>
        </authorList>
    </citation>
    <scope>NUCLEOTIDE SEQUENCE [LARGE SCALE GENOMIC DNA]</scope>
    <source>
        <strain evidence="1">Alpha-2009</strain>
        <tissue evidence="1">Whole body</tissue>
    </source>
</reference>
<dbReference type="EMBL" id="JADYXP020000020">
    <property type="protein sequence ID" value="KAL0104652.1"/>
    <property type="molecule type" value="Genomic_DNA"/>
</dbReference>
<name>A0AAW2ESJ8_9HYME</name>
<keyword evidence="2" id="KW-1185">Reference proteome</keyword>
<sequence>MERHRSCTTNLEYVCTDIRAKLLKDRRFRGRTAWSDEIERSAKSSIVARAVYFPSDHPDGPLRNAPRNFVTRSFTAGRRTRCS</sequence>
<dbReference type="Proteomes" id="UP001430953">
    <property type="component" value="Unassembled WGS sequence"/>
</dbReference>
<evidence type="ECO:0000313" key="2">
    <source>
        <dbReference type="Proteomes" id="UP001430953"/>
    </source>
</evidence>
<dbReference type="AlphaFoldDB" id="A0AAW2ESJ8"/>
<protein>
    <submittedName>
        <fullName evidence="1">Uncharacterized protein</fullName>
    </submittedName>
</protein>
<organism evidence="1 2">
    <name type="scientific">Cardiocondyla obscurior</name>
    <dbReference type="NCBI Taxonomy" id="286306"/>
    <lineage>
        <taxon>Eukaryota</taxon>
        <taxon>Metazoa</taxon>
        <taxon>Ecdysozoa</taxon>
        <taxon>Arthropoda</taxon>
        <taxon>Hexapoda</taxon>
        <taxon>Insecta</taxon>
        <taxon>Pterygota</taxon>
        <taxon>Neoptera</taxon>
        <taxon>Endopterygota</taxon>
        <taxon>Hymenoptera</taxon>
        <taxon>Apocrita</taxon>
        <taxon>Aculeata</taxon>
        <taxon>Formicoidea</taxon>
        <taxon>Formicidae</taxon>
        <taxon>Myrmicinae</taxon>
        <taxon>Cardiocondyla</taxon>
    </lineage>
</organism>
<evidence type="ECO:0000313" key="1">
    <source>
        <dbReference type="EMBL" id="KAL0104652.1"/>
    </source>
</evidence>
<gene>
    <name evidence="1" type="ORF">PUN28_017412</name>
</gene>